<proteinExistence type="predicted"/>
<feature type="chain" id="PRO_5016043344" description="DUF928 domain-containing protein" evidence="2">
    <location>
        <begin position="31"/>
        <end position="275"/>
    </location>
</feature>
<dbReference type="InterPro" id="IPR010328">
    <property type="entry name" value="DUF928"/>
</dbReference>
<organism evidence="3 4">
    <name type="scientific">Acaryochloris thomasi RCC1774</name>
    <dbReference type="NCBI Taxonomy" id="1764569"/>
    <lineage>
        <taxon>Bacteria</taxon>
        <taxon>Bacillati</taxon>
        <taxon>Cyanobacteriota</taxon>
        <taxon>Cyanophyceae</taxon>
        <taxon>Acaryochloridales</taxon>
        <taxon>Acaryochloridaceae</taxon>
        <taxon>Acaryochloris</taxon>
        <taxon>Acaryochloris thomasi</taxon>
    </lineage>
</organism>
<dbReference type="Pfam" id="PF06051">
    <property type="entry name" value="DUF928"/>
    <property type="match status" value="1"/>
</dbReference>
<accession>A0A2W1JTE6</accession>
<dbReference type="OrthoDB" id="536034at2"/>
<gene>
    <name evidence="3" type="ORF">C1752_01671</name>
</gene>
<evidence type="ECO:0008006" key="5">
    <source>
        <dbReference type="Google" id="ProtNLM"/>
    </source>
</evidence>
<dbReference type="AlphaFoldDB" id="A0A2W1JTE6"/>
<feature type="region of interest" description="Disordered" evidence="1">
    <location>
        <begin position="45"/>
        <end position="70"/>
    </location>
</feature>
<name>A0A2W1JTE6_9CYAN</name>
<keyword evidence="2" id="KW-0732">Signal</keyword>
<evidence type="ECO:0000313" key="3">
    <source>
        <dbReference type="EMBL" id="PZD73852.1"/>
    </source>
</evidence>
<dbReference type="RefSeq" id="WP_110985636.1">
    <property type="nucleotide sequence ID" value="NZ_CAWNWM010000004.1"/>
</dbReference>
<sequence>MKRTQSLIYCLAAGSLLVAGSAAWPSRLQAQSVISLDRSSAFRLVLPTPPKDPRAPQGRQKGGSSRGGSALPSVYPLMALVPATTGPNQEKFVWGLTTAERPVLWFMMPELESAPVEFVLQDEHDRYIHRANFTLPSSFSQGLVQIGLPESMPALAFDKRYTWTLAVAATPRHPTMFVQGTIYRVPLASSLKEPIGQATELEKVAIYAQYGLWHDAIATLAQLRQTYPKNAQVKTAWADLLKQAQLDEIANQPLLPCCTDELLLKNDGKHLRSQD</sequence>
<dbReference type="Proteomes" id="UP000248857">
    <property type="component" value="Unassembled WGS sequence"/>
</dbReference>
<evidence type="ECO:0000313" key="4">
    <source>
        <dbReference type="Proteomes" id="UP000248857"/>
    </source>
</evidence>
<protein>
    <recommendedName>
        <fullName evidence="5">DUF928 domain-containing protein</fullName>
    </recommendedName>
</protein>
<comment type="caution">
    <text evidence="3">The sequence shown here is derived from an EMBL/GenBank/DDBJ whole genome shotgun (WGS) entry which is preliminary data.</text>
</comment>
<dbReference type="EMBL" id="PQWO01000004">
    <property type="protein sequence ID" value="PZD73852.1"/>
    <property type="molecule type" value="Genomic_DNA"/>
</dbReference>
<evidence type="ECO:0000256" key="1">
    <source>
        <dbReference type="SAM" id="MobiDB-lite"/>
    </source>
</evidence>
<evidence type="ECO:0000256" key="2">
    <source>
        <dbReference type="SAM" id="SignalP"/>
    </source>
</evidence>
<feature type="signal peptide" evidence="2">
    <location>
        <begin position="1"/>
        <end position="30"/>
    </location>
</feature>
<reference evidence="3 4" key="1">
    <citation type="journal article" date="2018" name="Sci. Rep.">
        <title>A novel species of the marine cyanobacterium Acaryochloris with a unique pigment content and lifestyle.</title>
        <authorList>
            <person name="Partensky F."/>
            <person name="Six C."/>
            <person name="Ratin M."/>
            <person name="Garczarek L."/>
            <person name="Vaulot D."/>
            <person name="Probert I."/>
            <person name="Calteau A."/>
            <person name="Gourvil P."/>
            <person name="Marie D."/>
            <person name="Grebert T."/>
            <person name="Bouchier C."/>
            <person name="Le Panse S."/>
            <person name="Gachenot M."/>
            <person name="Rodriguez F."/>
            <person name="Garrido J.L."/>
        </authorList>
    </citation>
    <scope>NUCLEOTIDE SEQUENCE [LARGE SCALE GENOMIC DNA]</scope>
    <source>
        <strain evidence="3 4">RCC1774</strain>
    </source>
</reference>
<keyword evidence="4" id="KW-1185">Reference proteome</keyword>